<dbReference type="NCBIfam" id="NF002243">
    <property type="entry name" value="PRK01153.1"/>
    <property type="match status" value="1"/>
</dbReference>
<name>A0A7J9RQW4_SULOH</name>
<comment type="similarity">
    <text evidence="1">Belongs to the archaeal NMN adenylyltransferase family.</text>
</comment>
<organism evidence="2 3">
    <name type="scientific">Sulfurisphaera ohwakuensis</name>
    <dbReference type="NCBI Taxonomy" id="69656"/>
    <lineage>
        <taxon>Archaea</taxon>
        <taxon>Thermoproteota</taxon>
        <taxon>Thermoprotei</taxon>
        <taxon>Sulfolobales</taxon>
        <taxon>Sulfolobaceae</taxon>
        <taxon>Sulfurisphaera</taxon>
    </lineage>
</organism>
<keyword evidence="1" id="KW-0067">ATP-binding</keyword>
<dbReference type="InterPro" id="IPR006418">
    <property type="entry name" value="NMN_Atrans_arc"/>
</dbReference>
<dbReference type="GO" id="GO:0005524">
    <property type="term" value="F:ATP binding"/>
    <property type="evidence" value="ECO:0007669"/>
    <property type="project" value="UniProtKB-KW"/>
</dbReference>
<keyword evidence="1" id="KW-0520">NAD</keyword>
<dbReference type="PANTHER" id="PTHR21342:SF0">
    <property type="entry name" value="BIFUNCTIONAL NMN ADENYLYLTRANSFERASE_NUDIX HYDROLASE"/>
    <property type="match status" value="1"/>
</dbReference>
<keyword evidence="1" id="KW-0963">Cytoplasm</keyword>
<dbReference type="Gene3D" id="3.40.50.620">
    <property type="entry name" value="HUPs"/>
    <property type="match status" value="1"/>
</dbReference>
<comment type="subcellular location">
    <subcellularLocation>
        <location evidence="1">Cytoplasm</location>
    </subcellularLocation>
</comment>
<reference evidence="2 3" key="1">
    <citation type="submission" date="2020-08" db="EMBL/GenBank/DDBJ databases">
        <title>Genomic Encyclopedia of Type Strains, Phase IV (KMG-IV): sequencing the most valuable type-strain genomes for metagenomic binning, comparative biology and taxonomic classification.</title>
        <authorList>
            <person name="Goeker M."/>
        </authorList>
    </citation>
    <scope>NUCLEOTIDE SEQUENCE [LARGE SCALE GENOMIC DNA]</scope>
    <source>
        <strain evidence="2 3">DSM 12421</strain>
    </source>
</reference>
<dbReference type="UniPathway" id="UPA00253">
    <property type="reaction ID" value="UER00600"/>
</dbReference>
<proteinExistence type="inferred from homology"/>
<comment type="catalytic activity">
    <reaction evidence="1">
        <text>beta-nicotinamide D-ribonucleotide + ATP + H(+) = diphosphate + NAD(+)</text>
        <dbReference type="Rhea" id="RHEA:21360"/>
        <dbReference type="ChEBI" id="CHEBI:14649"/>
        <dbReference type="ChEBI" id="CHEBI:15378"/>
        <dbReference type="ChEBI" id="CHEBI:30616"/>
        <dbReference type="ChEBI" id="CHEBI:33019"/>
        <dbReference type="ChEBI" id="CHEBI:57540"/>
        <dbReference type="EC" id="2.7.7.1"/>
    </reaction>
</comment>
<dbReference type="AlphaFoldDB" id="A0A7J9RQW4"/>
<comment type="pathway">
    <text evidence="1">Cofactor biosynthesis; NAD(+) biosynthesis; NAD(+) from nicotinamide D-ribonucleotide: step 1/1.</text>
</comment>
<dbReference type="GO" id="GO:0000309">
    <property type="term" value="F:nicotinamide-nucleotide adenylyltransferase activity"/>
    <property type="evidence" value="ECO:0007669"/>
    <property type="project" value="UniProtKB-UniRule"/>
</dbReference>
<keyword evidence="1" id="KW-0547">Nucleotide-binding</keyword>
<dbReference type="InterPro" id="IPR014729">
    <property type="entry name" value="Rossmann-like_a/b/a_fold"/>
</dbReference>
<comment type="caution">
    <text evidence="2">The sequence shown here is derived from an EMBL/GenBank/DDBJ whole genome shotgun (WGS) entry which is preliminary data.</text>
</comment>
<dbReference type="HAMAP" id="MF_00243">
    <property type="entry name" value="NMN_adenylyltr"/>
    <property type="match status" value="1"/>
</dbReference>
<dbReference type="EC" id="2.7.7.1" evidence="1"/>
<dbReference type="GO" id="GO:0009435">
    <property type="term" value="P:NAD+ biosynthetic process"/>
    <property type="evidence" value="ECO:0007669"/>
    <property type="project" value="UniProtKB-UniRule"/>
</dbReference>
<dbReference type="GO" id="GO:0005737">
    <property type="term" value="C:cytoplasm"/>
    <property type="evidence" value="ECO:0007669"/>
    <property type="project" value="UniProtKB-SubCell"/>
</dbReference>
<dbReference type="Proteomes" id="UP000582213">
    <property type="component" value="Unassembled WGS sequence"/>
</dbReference>
<evidence type="ECO:0000313" key="2">
    <source>
        <dbReference type="EMBL" id="MBB5253155.1"/>
    </source>
</evidence>
<evidence type="ECO:0000256" key="1">
    <source>
        <dbReference type="HAMAP-Rule" id="MF_00243"/>
    </source>
</evidence>
<keyword evidence="1 2" id="KW-0548">Nucleotidyltransferase</keyword>
<evidence type="ECO:0000313" key="3">
    <source>
        <dbReference type="Proteomes" id="UP000582213"/>
    </source>
</evidence>
<gene>
    <name evidence="2" type="ORF">HNQ62_000897</name>
</gene>
<dbReference type="PANTHER" id="PTHR21342">
    <property type="entry name" value="PHOSPHOPANTETHEINE ADENYLYLTRANSFERASE"/>
    <property type="match status" value="1"/>
</dbReference>
<keyword evidence="1 2" id="KW-0808">Transferase</keyword>
<accession>A0A7J9RQW4</accession>
<keyword evidence="1" id="KW-0662">Pyridine nucleotide biosynthesis</keyword>
<sequence>MIRESLLEENIDLSSIYLIPVPDILMNNVWVSHVRSFSPNFDIVFARNPLVIRLFKEAGFEILIPPPYDREKYNSTLIRRLIIENNDEWKKLVPQKVAEYILKIRGDERLKAIAGIY</sequence>
<dbReference type="EMBL" id="JACHFY010000003">
    <property type="protein sequence ID" value="MBB5253155.1"/>
    <property type="molecule type" value="Genomic_DNA"/>
</dbReference>
<protein>
    <recommendedName>
        <fullName evidence="1">Nicotinamide-nucleotide adenylyltransferase</fullName>
        <ecNumber evidence="1">2.7.7.1</ecNumber>
    </recommendedName>
    <alternativeName>
        <fullName evidence="1">NAD(+) diphosphorylase</fullName>
    </alternativeName>
    <alternativeName>
        <fullName evidence="1">NAD(+) pyrophosphorylase</fullName>
    </alternativeName>
    <alternativeName>
        <fullName evidence="1">NMN adenylyltransferase</fullName>
    </alternativeName>
</protein>
<dbReference type="SUPFAM" id="SSF52374">
    <property type="entry name" value="Nucleotidylyl transferase"/>
    <property type="match status" value="1"/>
</dbReference>